<feature type="non-terminal residue" evidence="3">
    <location>
        <position position="1"/>
    </location>
</feature>
<name>A0A3S5AMS2_9PLAT</name>
<organism evidence="3 4">
    <name type="scientific">Protopolystoma xenopodis</name>
    <dbReference type="NCBI Taxonomy" id="117903"/>
    <lineage>
        <taxon>Eukaryota</taxon>
        <taxon>Metazoa</taxon>
        <taxon>Spiralia</taxon>
        <taxon>Lophotrochozoa</taxon>
        <taxon>Platyhelminthes</taxon>
        <taxon>Monogenea</taxon>
        <taxon>Polyopisthocotylea</taxon>
        <taxon>Polystomatidea</taxon>
        <taxon>Polystomatidae</taxon>
        <taxon>Protopolystoma</taxon>
    </lineage>
</organism>
<evidence type="ECO:0000256" key="1">
    <source>
        <dbReference type="ARBA" id="ARBA00022723"/>
    </source>
</evidence>
<accession>A0A3S5AMS2</accession>
<dbReference type="OrthoDB" id="194468at2759"/>
<evidence type="ECO:0000313" key="3">
    <source>
        <dbReference type="EMBL" id="VEL33350.1"/>
    </source>
</evidence>
<dbReference type="EMBL" id="CAAALY010245636">
    <property type="protein sequence ID" value="VEL33350.1"/>
    <property type="molecule type" value="Genomic_DNA"/>
</dbReference>
<dbReference type="Gene3D" id="3.20.20.140">
    <property type="entry name" value="Metal-dependent hydrolases"/>
    <property type="match status" value="1"/>
</dbReference>
<dbReference type="GO" id="GO:0019556">
    <property type="term" value="P:L-histidine catabolic process to glutamate and formamide"/>
    <property type="evidence" value="ECO:0007669"/>
    <property type="project" value="InterPro"/>
</dbReference>
<keyword evidence="1" id="KW-0479">Metal-binding</keyword>
<dbReference type="SUPFAM" id="SSF51556">
    <property type="entry name" value="Metallo-dependent hydrolases"/>
    <property type="match status" value="1"/>
</dbReference>
<dbReference type="PANTHER" id="PTHR42752:SF1">
    <property type="entry name" value="IMIDAZOLONEPROPIONASE-RELATED"/>
    <property type="match status" value="1"/>
</dbReference>
<gene>
    <name evidence="3" type="ORF">PXEA_LOCUS26790</name>
</gene>
<protein>
    <submittedName>
        <fullName evidence="3">Uncharacterized protein</fullName>
    </submittedName>
</protein>
<keyword evidence="2" id="KW-0378">Hydrolase</keyword>
<dbReference type="PANTHER" id="PTHR42752">
    <property type="entry name" value="IMIDAZOLONEPROPIONASE"/>
    <property type="match status" value="1"/>
</dbReference>
<dbReference type="Proteomes" id="UP000784294">
    <property type="component" value="Unassembled WGS sequence"/>
</dbReference>
<dbReference type="InterPro" id="IPR005920">
    <property type="entry name" value="HutI"/>
</dbReference>
<comment type="caution">
    <text evidence="3">The sequence shown here is derived from an EMBL/GenBank/DDBJ whole genome shotgun (WGS) entry which is preliminary data.</text>
</comment>
<evidence type="ECO:0000256" key="2">
    <source>
        <dbReference type="ARBA" id="ARBA00022801"/>
    </source>
</evidence>
<sequence>MPTTKASAEAALAGRLGVRAASHLEEASPAGVAAMATSGVAAVLLPSTAQLLRLRPPPAQAIFQA</sequence>
<dbReference type="AlphaFoldDB" id="A0A3S5AMS2"/>
<dbReference type="InterPro" id="IPR032466">
    <property type="entry name" value="Metal_Hydrolase"/>
</dbReference>
<dbReference type="GO" id="GO:0050480">
    <property type="term" value="F:imidazolonepropionase activity"/>
    <property type="evidence" value="ECO:0007669"/>
    <property type="project" value="TreeGrafter"/>
</dbReference>
<proteinExistence type="predicted"/>
<dbReference type="GO" id="GO:0005737">
    <property type="term" value="C:cytoplasm"/>
    <property type="evidence" value="ECO:0007669"/>
    <property type="project" value="InterPro"/>
</dbReference>
<reference evidence="3" key="1">
    <citation type="submission" date="2018-11" db="EMBL/GenBank/DDBJ databases">
        <authorList>
            <consortium name="Pathogen Informatics"/>
        </authorList>
    </citation>
    <scope>NUCLEOTIDE SEQUENCE</scope>
</reference>
<keyword evidence="4" id="KW-1185">Reference proteome</keyword>
<evidence type="ECO:0000313" key="4">
    <source>
        <dbReference type="Proteomes" id="UP000784294"/>
    </source>
</evidence>
<dbReference type="GO" id="GO:0046872">
    <property type="term" value="F:metal ion binding"/>
    <property type="evidence" value="ECO:0007669"/>
    <property type="project" value="UniProtKB-KW"/>
</dbReference>